<dbReference type="EMBL" id="QEAP01000006">
    <property type="protein sequence ID" value="TPX78238.1"/>
    <property type="molecule type" value="Genomic_DNA"/>
</dbReference>
<dbReference type="GO" id="GO:0052689">
    <property type="term" value="F:carboxylic ester hydrolase activity"/>
    <property type="evidence" value="ECO:0007669"/>
    <property type="project" value="TreeGrafter"/>
</dbReference>
<dbReference type="Gene3D" id="3.40.50.1820">
    <property type="entry name" value="alpha/beta hydrolase"/>
    <property type="match status" value="1"/>
</dbReference>
<comment type="caution">
    <text evidence="4">The sequence shown here is derived from an EMBL/GenBank/DDBJ whole genome shotgun (WGS) entry which is preliminary data.</text>
</comment>
<dbReference type="Pfam" id="PF00561">
    <property type="entry name" value="Abhydrolase_1"/>
    <property type="match status" value="1"/>
</dbReference>
<evidence type="ECO:0000259" key="3">
    <source>
        <dbReference type="Pfam" id="PF00561"/>
    </source>
</evidence>
<protein>
    <recommendedName>
        <fullName evidence="3">AB hydrolase-1 domain-containing protein</fullName>
    </recommendedName>
</protein>
<evidence type="ECO:0000256" key="1">
    <source>
        <dbReference type="ARBA" id="ARBA00008645"/>
    </source>
</evidence>
<evidence type="ECO:0000313" key="5">
    <source>
        <dbReference type="Proteomes" id="UP000320333"/>
    </source>
</evidence>
<gene>
    <name evidence="4" type="ORF">CcCBS67573_g00431</name>
</gene>
<feature type="domain" description="AB hydrolase-1" evidence="3">
    <location>
        <begin position="20"/>
        <end position="120"/>
    </location>
</feature>
<evidence type="ECO:0000256" key="2">
    <source>
        <dbReference type="ARBA" id="ARBA00022801"/>
    </source>
</evidence>
<keyword evidence="5" id="KW-1185">Reference proteome</keyword>
<dbReference type="GO" id="GO:0005739">
    <property type="term" value="C:mitochondrion"/>
    <property type="evidence" value="ECO:0007669"/>
    <property type="project" value="TreeGrafter"/>
</dbReference>
<accession>A0A507FSB6</accession>
<name>A0A507FSB6_9FUNG</name>
<dbReference type="STRING" id="246404.A0A507FSB6"/>
<keyword evidence="2" id="KW-0378">Hydrolase</keyword>
<dbReference type="SUPFAM" id="SSF53474">
    <property type="entry name" value="alpha/beta-Hydrolases"/>
    <property type="match status" value="1"/>
</dbReference>
<dbReference type="InterPro" id="IPR000073">
    <property type="entry name" value="AB_hydrolase_1"/>
</dbReference>
<organism evidence="4 5">
    <name type="scientific">Chytriomyces confervae</name>
    <dbReference type="NCBI Taxonomy" id="246404"/>
    <lineage>
        <taxon>Eukaryota</taxon>
        <taxon>Fungi</taxon>
        <taxon>Fungi incertae sedis</taxon>
        <taxon>Chytridiomycota</taxon>
        <taxon>Chytridiomycota incertae sedis</taxon>
        <taxon>Chytridiomycetes</taxon>
        <taxon>Chytridiales</taxon>
        <taxon>Chytriomycetaceae</taxon>
        <taxon>Chytriomyces</taxon>
    </lineage>
</organism>
<sequence>MLLSHIVTPAASQVSIPATIILHGFLGSKKNWRPVARLLTPRLGPIVLADLRNHGESPHSDTHNHKAMAQDVFHLADHLGFKTFNLVGHSQGGKTAMHMALERGNRINKLVVVDTTPASYDLSLFHGYIDRMKEISAARISSLDAAESILAKTIPDGLIRRFLMTNLKMQPDGRLDFIVNLQALEGAVKSLDAHTSTWGFPFHEPGVKFEGPTLVVRGTKSNYVRGKKEALLLSRFPNAEIVDLETGHWVHHEKPKEFANCVGDFLLDSTK</sequence>
<dbReference type="OrthoDB" id="8119704at2759"/>
<dbReference type="PANTHER" id="PTHR46118">
    <property type="entry name" value="PROTEIN ABHD11"/>
    <property type="match status" value="1"/>
</dbReference>
<proteinExistence type="inferred from homology"/>
<dbReference type="InterPro" id="IPR029058">
    <property type="entry name" value="AB_hydrolase_fold"/>
</dbReference>
<evidence type="ECO:0000313" key="4">
    <source>
        <dbReference type="EMBL" id="TPX78238.1"/>
    </source>
</evidence>
<dbReference type="Proteomes" id="UP000320333">
    <property type="component" value="Unassembled WGS sequence"/>
</dbReference>
<dbReference type="PANTHER" id="PTHR46118:SF4">
    <property type="entry name" value="PROTEIN ABHD11"/>
    <property type="match status" value="1"/>
</dbReference>
<dbReference type="AlphaFoldDB" id="A0A507FSB6"/>
<comment type="similarity">
    <text evidence="1">Belongs to the AB hydrolase superfamily.</text>
</comment>
<reference evidence="4 5" key="1">
    <citation type="journal article" date="2019" name="Sci. Rep.">
        <title>Comparative genomics of chytrid fungi reveal insights into the obligate biotrophic and pathogenic lifestyle of Synchytrium endobioticum.</title>
        <authorList>
            <person name="van de Vossenberg B.T.L.H."/>
            <person name="Warris S."/>
            <person name="Nguyen H.D.T."/>
            <person name="van Gent-Pelzer M.P.E."/>
            <person name="Joly D.L."/>
            <person name="van de Geest H.C."/>
            <person name="Bonants P.J.M."/>
            <person name="Smith D.S."/>
            <person name="Levesque C.A."/>
            <person name="van der Lee T.A.J."/>
        </authorList>
    </citation>
    <scope>NUCLEOTIDE SEQUENCE [LARGE SCALE GENOMIC DNA]</scope>
    <source>
        <strain evidence="4 5">CBS 675.73</strain>
    </source>
</reference>